<evidence type="ECO:0000256" key="4">
    <source>
        <dbReference type="ARBA" id="ARBA00022840"/>
    </source>
</evidence>
<dbReference type="InterPro" id="IPR015943">
    <property type="entry name" value="WD40/YVTN_repeat-like_dom_sf"/>
</dbReference>
<dbReference type="RefSeq" id="WP_378289832.1">
    <property type="nucleotide sequence ID" value="NZ_JBHSON010000104.1"/>
</dbReference>
<evidence type="ECO:0000256" key="2">
    <source>
        <dbReference type="ARBA" id="ARBA00022741"/>
    </source>
</evidence>
<dbReference type="PANTHER" id="PTHR43289">
    <property type="entry name" value="MITOGEN-ACTIVATED PROTEIN KINASE KINASE KINASE 20-RELATED"/>
    <property type="match status" value="1"/>
</dbReference>
<dbReference type="CDD" id="cd14014">
    <property type="entry name" value="STKc_PknB_like"/>
    <property type="match status" value="1"/>
</dbReference>
<protein>
    <submittedName>
        <fullName evidence="7">Protein kinase</fullName>
    </submittedName>
</protein>
<dbReference type="GO" id="GO:0016301">
    <property type="term" value="F:kinase activity"/>
    <property type="evidence" value="ECO:0007669"/>
    <property type="project" value="UniProtKB-KW"/>
</dbReference>
<keyword evidence="8" id="KW-1185">Reference proteome</keyword>
<keyword evidence="2 5" id="KW-0547">Nucleotide-binding</keyword>
<dbReference type="InterPro" id="IPR008271">
    <property type="entry name" value="Ser/Thr_kinase_AS"/>
</dbReference>
<keyword evidence="4 5" id="KW-0067">ATP-binding</keyword>
<reference evidence="8" key="1">
    <citation type="journal article" date="2019" name="Int. J. Syst. Evol. Microbiol.">
        <title>The Global Catalogue of Microorganisms (GCM) 10K type strain sequencing project: providing services to taxonomists for standard genome sequencing and annotation.</title>
        <authorList>
            <consortium name="The Broad Institute Genomics Platform"/>
            <consortium name="The Broad Institute Genome Sequencing Center for Infectious Disease"/>
            <person name="Wu L."/>
            <person name="Ma J."/>
        </authorList>
    </citation>
    <scope>NUCLEOTIDE SEQUENCE [LARGE SCALE GENOMIC DNA]</scope>
    <source>
        <strain evidence="8">KCTC 42087</strain>
    </source>
</reference>
<evidence type="ECO:0000256" key="5">
    <source>
        <dbReference type="PROSITE-ProRule" id="PRU10141"/>
    </source>
</evidence>
<dbReference type="EMBL" id="JBHSON010000104">
    <property type="protein sequence ID" value="MFC5753130.1"/>
    <property type="molecule type" value="Genomic_DNA"/>
</dbReference>
<keyword evidence="1" id="KW-0808">Transferase</keyword>
<dbReference type="InterPro" id="IPR000719">
    <property type="entry name" value="Prot_kinase_dom"/>
</dbReference>
<organism evidence="7 8">
    <name type="scientific">Actinomadura rugatobispora</name>
    <dbReference type="NCBI Taxonomy" id="1994"/>
    <lineage>
        <taxon>Bacteria</taxon>
        <taxon>Bacillati</taxon>
        <taxon>Actinomycetota</taxon>
        <taxon>Actinomycetes</taxon>
        <taxon>Streptosporangiales</taxon>
        <taxon>Thermomonosporaceae</taxon>
        <taxon>Actinomadura</taxon>
    </lineage>
</organism>
<keyword evidence="3 7" id="KW-0418">Kinase</keyword>
<dbReference type="PANTHER" id="PTHR43289:SF34">
    <property type="entry name" value="SERINE_THREONINE-PROTEIN KINASE YBDM-RELATED"/>
    <property type="match status" value="1"/>
</dbReference>
<evidence type="ECO:0000256" key="1">
    <source>
        <dbReference type="ARBA" id="ARBA00022679"/>
    </source>
</evidence>
<dbReference type="InterPro" id="IPR011009">
    <property type="entry name" value="Kinase-like_dom_sf"/>
</dbReference>
<dbReference type="InterPro" id="IPR017441">
    <property type="entry name" value="Protein_kinase_ATP_BS"/>
</dbReference>
<name>A0ABW1AF32_9ACTN</name>
<dbReference type="Gene3D" id="3.30.200.20">
    <property type="entry name" value="Phosphorylase Kinase, domain 1"/>
    <property type="match status" value="1"/>
</dbReference>
<dbReference type="Pfam" id="PF00069">
    <property type="entry name" value="Pkinase"/>
    <property type="match status" value="1"/>
</dbReference>
<evidence type="ECO:0000259" key="6">
    <source>
        <dbReference type="PROSITE" id="PS50011"/>
    </source>
</evidence>
<dbReference type="SUPFAM" id="SSF56112">
    <property type="entry name" value="Protein kinase-like (PK-like)"/>
    <property type="match status" value="1"/>
</dbReference>
<feature type="binding site" evidence="5">
    <location>
        <position position="43"/>
    </location>
    <ligand>
        <name>ATP</name>
        <dbReference type="ChEBI" id="CHEBI:30616"/>
    </ligand>
</feature>
<gene>
    <name evidence="7" type="ORF">ACFPZN_46590</name>
</gene>
<evidence type="ECO:0000313" key="7">
    <source>
        <dbReference type="EMBL" id="MFC5753130.1"/>
    </source>
</evidence>
<dbReference type="SUPFAM" id="SSF50998">
    <property type="entry name" value="Quinoprotein alcohol dehydrogenase-like"/>
    <property type="match status" value="1"/>
</dbReference>
<dbReference type="InterPro" id="IPR002372">
    <property type="entry name" value="PQQ_rpt_dom"/>
</dbReference>
<dbReference type="Gene3D" id="1.10.510.10">
    <property type="entry name" value="Transferase(Phosphotransferase) domain 1"/>
    <property type="match status" value="1"/>
</dbReference>
<dbReference type="SMART" id="SM00220">
    <property type="entry name" value="S_TKc"/>
    <property type="match status" value="1"/>
</dbReference>
<proteinExistence type="predicted"/>
<dbReference type="Pfam" id="PF13360">
    <property type="entry name" value="PQQ_2"/>
    <property type="match status" value="1"/>
</dbReference>
<dbReference type="Proteomes" id="UP001596074">
    <property type="component" value="Unassembled WGS sequence"/>
</dbReference>
<dbReference type="Gene3D" id="2.130.10.10">
    <property type="entry name" value="YVTN repeat-like/Quinoprotein amine dehydrogenase"/>
    <property type="match status" value="2"/>
</dbReference>
<accession>A0ABW1AF32</accession>
<dbReference type="PROSITE" id="PS00108">
    <property type="entry name" value="PROTEIN_KINASE_ST"/>
    <property type="match status" value="1"/>
</dbReference>
<evidence type="ECO:0000313" key="8">
    <source>
        <dbReference type="Proteomes" id="UP001596074"/>
    </source>
</evidence>
<evidence type="ECO:0000256" key="3">
    <source>
        <dbReference type="ARBA" id="ARBA00022777"/>
    </source>
</evidence>
<dbReference type="PROSITE" id="PS50011">
    <property type="entry name" value="PROTEIN_KINASE_DOM"/>
    <property type="match status" value="1"/>
</dbReference>
<comment type="caution">
    <text evidence="7">The sequence shown here is derived from an EMBL/GenBank/DDBJ whole genome shotgun (WGS) entry which is preliminary data.</text>
</comment>
<dbReference type="InterPro" id="IPR011047">
    <property type="entry name" value="Quinoprotein_ADH-like_sf"/>
</dbReference>
<sequence>MGPLQPGDPSGVGGYRILARLGAGGMGVVYLARSPGGRLAALKLIRPDSADDPGFRERFRREIAAAGKVSGLYTAPVLDADADAPQPWFAAAFVPAPTLKEAVQDGGALPEPAVRALGAGLAEALQAVHEAGLVHRDLKPGNILLAEDGPKIIDFGVAKVVDATQITRTGGMIGTLAYLAPEQITGAKDAGPRADVFALGGVLVYAATGARPFGEGDPGALLYEIMYGEPGLDGLPASLRSTLAACLEKEPAERPSLADVLAALTPADPSALISPALRRDLAAREAEANRISSGPVTLPPPLPRIEETVPGGLRRRRVLGLAAGTAVAVTGIGAGTAAWALAGGRSRPAEPAPRGTALAAAPAPAWTFVPPAPVASDASHLLVAGGVVLWGGDDATYGVDAASGRRLWTADVRVRAGCAVHGSAFILPDGGGTDEKTTITLVDAASGEPTHLPMPGGELPGSVFGVAGGAVLLESGTYSDEGSPAVWAVDLAGGKARWRLPLAGTAVNGAVDQNGLYLNVKHTLSAVDLTTGRTRWAVDWSEPGRDWPTQGIAVAGGRVFGNFADTLQAVDTAGGKAVWSRTTGTHFPSVLFAAGNVIFKGDDLHAHDRATGAPAWTLAGPEKFVDQHDAASDDVLAAAFGGGSANGLFAATASGRGLWAHWGDVHRAEEWDVAVSGSSIFATDHQRLLCFRTDA</sequence>
<feature type="domain" description="Protein kinase" evidence="6">
    <location>
        <begin position="15"/>
        <end position="277"/>
    </location>
</feature>
<dbReference type="PROSITE" id="PS00107">
    <property type="entry name" value="PROTEIN_KINASE_ATP"/>
    <property type="match status" value="1"/>
</dbReference>